<evidence type="ECO:0000313" key="2">
    <source>
        <dbReference type="Proteomes" id="UP001597013"/>
    </source>
</evidence>
<comment type="caution">
    <text evidence="1">The sequence shown here is derived from an EMBL/GenBank/DDBJ whole genome shotgun (WGS) entry which is preliminary data.</text>
</comment>
<proteinExistence type="predicted"/>
<name>A0ABW3N6A1_9FLAO</name>
<organism evidence="1 2">
    <name type="scientific">Winogradskyella litorisediminis</name>
    <dbReference type="NCBI Taxonomy" id="1156618"/>
    <lineage>
        <taxon>Bacteria</taxon>
        <taxon>Pseudomonadati</taxon>
        <taxon>Bacteroidota</taxon>
        <taxon>Flavobacteriia</taxon>
        <taxon>Flavobacteriales</taxon>
        <taxon>Flavobacteriaceae</taxon>
        <taxon>Winogradskyella</taxon>
    </lineage>
</organism>
<protein>
    <submittedName>
        <fullName evidence="1">Uncharacterized protein</fullName>
    </submittedName>
</protein>
<reference evidence="2" key="1">
    <citation type="journal article" date="2019" name="Int. J. Syst. Evol. Microbiol.">
        <title>The Global Catalogue of Microorganisms (GCM) 10K type strain sequencing project: providing services to taxonomists for standard genome sequencing and annotation.</title>
        <authorList>
            <consortium name="The Broad Institute Genomics Platform"/>
            <consortium name="The Broad Institute Genome Sequencing Center for Infectious Disease"/>
            <person name="Wu L."/>
            <person name="Ma J."/>
        </authorList>
    </citation>
    <scope>NUCLEOTIDE SEQUENCE [LARGE SCALE GENOMIC DNA]</scope>
    <source>
        <strain evidence="2">CCUG 62215</strain>
    </source>
</reference>
<dbReference type="Proteomes" id="UP001597013">
    <property type="component" value="Unassembled WGS sequence"/>
</dbReference>
<gene>
    <name evidence="1" type="ORF">ACFQ1Q_02790</name>
</gene>
<dbReference type="EMBL" id="JBHTJL010000009">
    <property type="protein sequence ID" value="MFD1062160.1"/>
    <property type="molecule type" value="Genomic_DNA"/>
</dbReference>
<sequence>MVGTILYALYLMIVGGASTVEMHDAGFNDQQIEEVQMQVDVDKGIRRELQEIGS</sequence>
<accession>A0ABW3N6A1</accession>
<evidence type="ECO:0000313" key="1">
    <source>
        <dbReference type="EMBL" id="MFD1062160.1"/>
    </source>
</evidence>
<dbReference type="RefSeq" id="WP_386127761.1">
    <property type="nucleotide sequence ID" value="NZ_JBHTJL010000009.1"/>
</dbReference>
<keyword evidence="2" id="KW-1185">Reference proteome</keyword>